<evidence type="ECO:0000313" key="5">
    <source>
        <dbReference type="Proteomes" id="UP000054047"/>
    </source>
</evidence>
<proteinExistence type="predicted"/>
<dbReference type="InterPro" id="IPR003582">
    <property type="entry name" value="ShKT_dom"/>
</dbReference>
<reference evidence="4 5" key="1">
    <citation type="submission" date="2013-12" db="EMBL/GenBank/DDBJ databases">
        <title>Draft genome of the parsitic nematode Ancylostoma duodenale.</title>
        <authorList>
            <person name="Mitreva M."/>
        </authorList>
    </citation>
    <scope>NUCLEOTIDE SEQUENCE [LARGE SCALE GENOMIC DNA]</scope>
    <source>
        <strain evidence="4 5">Zhejiang</strain>
    </source>
</reference>
<dbReference type="Pfam" id="PF01549">
    <property type="entry name" value="ShK"/>
    <property type="match status" value="4"/>
</dbReference>
<name>A0A0C2H6J5_9BILA</name>
<protein>
    <submittedName>
        <fullName evidence="4">ShTK domain protein</fullName>
    </submittedName>
</protein>
<keyword evidence="1" id="KW-1015">Disulfide bond</keyword>
<gene>
    <name evidence="4" type="ORF">ANCDUO_00170</name>
</gene>
<feature type="domain" description="ShKT" evidence="3">
    <location>
        <begin position="179"/>
        <end position="212"/>
    </location>
</feature>
<feature type="domain" description="ShKT" evidence="3">
    <location>
        <begin position="101"/>
        <end position="137"/>
    </location>
</feature>
<organism evidence="4 5">
    <name type="scientific">Ancylostoma duodenale</name>
    <dbReference type="NCBI Taxonomy" id="51022"/>
    <lineage>
        <taxon>Eukaryota</taxon>
        <taxon>Metazoa</taxon>
        <taxon>Ecdysozoa</taxon>
        <taxon>Nematoda</taxon>
        <taxon>Chromadorea</taxon>
        <taxon>Rhabditida</taxon>
        <taxon>Rhabditina</taxon>
        <taxon>Rhabditomorpha</taxon>
        <taxon>Strongyloidea</taxon>
        <taxon>Ancylostomatidae</taxon>
        <taxon>Ancylostomatinae</taxon>
        <taxon>Ancylostoma</taxon>
    </lineage>
</organism>
<feature type="compositionally biased region" description="Polar residues" evidence="2">
    <location>
        <begin position="164"/>
        <end position="173"/>
    </location>
</feature>
<evidence type="ECO:0000256" key="2">
    <source>
        <dbReference type="SAM" id="MobiDB-lite"/>
    </source>
</evidence>
<evidence type="ECO:0000259" key="3">
    <source>
        <dbReference type="PROSITE" id="PS51670"/>
    </source>
</evidence>
<dbReference type="Proteomes" id="UP000054047">
    <property type="component" value="Unassembled WGS sequence"/>
</dbReference>
<feature type="disulfide bond" evidence="1">
    <location>
        <begin position="62"/>
        <end position="96"/>
    </location>
</feature>
<dbReference type="SMART" id="SM00254">
    <property type="entry name" value="ShKT"/>
    <property type="match status" value="4"/>
</dbReference>
<accession>A0A0C2H6J5</accession>
<dbReference type="EMBL" id="KN726148">
    <property type="protein sequence ID" value="KIH69485.1"/>
    <property type="molecule type" value="Genomic_DNA"/>
</dbReference>
<dbReference type="AlphaFoldDB" id="A0A0C2H6J5"/>
<feature type="domain" description="ShKT" evidence="3">
    <location>
        <begin position="62"/>
        <end position="96"/>
    </location>
</feature>
<evidence type="ECO:0000313" key="4">
    <source>
        <dbReference type="EMBL" id="KIH69485.1"/>
    </source>
</evidence>
<feature type="region of interest" description="Disordered" evidence="2">
    <location>
        <begin position="156"/>
        <end position="175"/>
    </location>
</feature>
<dbReference type="OrthoDB" id="10422734at2759"/>
<comment type="caution">
    <text evidence="1">Lacks conserved residue(s) required for the propagation of feature annotation.</text>
</comment>
<sequence length="328" mass="35868">MLLKKKREDVTFLGFQQHNIDPCYGTCTSGRCVAPSNPQSDEPFGVGHPQPPLNEVPEDESCVNLHECCGTWAAKGDCDSKAQIMSTICPASCARCKPAYNVVDNRHSLCEKYALMGKCKTNQYWMAENCRMQCGFCDNTRKGTCAAQQGPPSHGYKANDAAPSGNTMSQPPSSRKDPCLNSHVCCSYWASQGKCASSIDVMGVVCRASCTCQPTYDTAACEDFTKGCANFQRFGLCSVDYFAENCRKKCSNCFSQSQLESECQAPMTTVSTSGTSYNMEQPDKPAPLVSKPVFEEVPEVQESKMQRISQLICFRATAKATLVDNCSK</sequence>
<evidence type="ECO:0000256" key="1">
    <source>
        <dbReference type="PROSITE-ProRule" id="PRU01005"/>
    </source>
</evidence>
<dbReference type="PROSITE" id="PS51670">
    <property type="entry name" value="SHKT"/>
    <property type="match status" value="3"/>
</dbReference>
<keyword evidence="5" id="KW-1185">Reference proteome</keyword>